<dbReference type="PANTHER" id="PTHR30273:SF2">
    <property type="entry name" value="PROTEIN FECR"/>
    <property type="match status" value="1"/>
</dbReference>
<feature type="domain" description="FecR protein" evidence="3">
    <location>
        <begin position="145"/>
        <end position="234"/>
    </location>
</feature>
<comment type="caution">
    <text evidence="5">The sequence shown here is derived from an EMBL/GenBank/DDBJ whole genome shotgun (WGS) entry which is preliminary data.</text>
</comment>
<dbReference type="Gene3D" id="2.60.120.1440">
    <property type="match status" value="1"/>
</dbReference>
<keyword evidence="6" id="KW-1185">Reference proteome</keyword>
<reference evidence="5 6" key="1">
    <citation type="submission" date="2018-10" db="EMBL/GenBank/DDBJ databases">
        <title>Genomic Encyclopedia of Archaeal and Bacterial Type Strains, Phase II (KMG-II): from individual species to whole genera.</title>
        <authorList>
            <person name="Goeker M."/>
        </authorList>
    </citation>
    <scope>NUCLEOTIDE SEQUENCE [LARGE SCALE GENOMIC DNA]</scope>
    <source>
        <strain evidence="5 6">DSM 25217</strain>
    </source>
</reference>
<dbReference type="PIRSF" id="PIRSF018266">
    <property type="entry name" value="FecR"/>
    <property type="match status" value="1"/>
</dbReference>
<keyword evidence="2" id="KW-0472">Membrane</keyword>
<name>A0A3M0CUT8_9PROT</name>
<evidence type="ECO:0000256" key="1">
    <source>
        <dbReference type="SAM" id="MobiDB-lite"/>
    </source>
</evidence>
<dbReference type="Pfam" id="PF04773">
    <property type="entry name" value="FecR"/>
    <property type="match status" value="1"/>
</dbReference>
<organism evidence="5 6">
    <name type="scientific">Eilatimonas milleporae</name>
    <dbReference type="NCBI Taxonomy" id="911205"/>
    <lineage>
        <taxon>Bacteria</taxon>
        <taxon>Pseudomonadati</taxon>
        <taxon>Pseudomonadota</taxon>
        <taxon>Alphaproteobacteria</taxon>
        <taxon>Kordiimonadales</taxon>
        <taxon>Kordiimonadaceae</taxon>
        <taxon>Eilatimonas</taxon>
    </lineage>
</organism>
<keyword evidence="2" id="KW-0812">Transmembrane</keyword>
<evidence type="ECO:0000313" key="5">
    <source>
        <dbReference type="EMBL" id="RMB12290.1"/>
    </source>
</evidence>
<proteinExistence type="predicted"/>
<dbReference type="InterPro" id="IPR006860">
    <property type="entry name" value="FecR"/>
</dbReference>
<feature type="compositionally biased region" description="Low complexity" evidence="1">
    <location>
        <begin position="256"/>
        <end position="278"/>
    </location>
</feature>
<evidence type="ECO:0000313" key="6">
    <source>
        <dbReference type="Proteomes" id="UP000271227"/>
    </source>
</evidence>
<evidence type="ECO:0000259" key="4">
    <source>
        <dbReference type="Pfam" id="PF16220"/>
    </source>
</evidence>
<accession>A0A3M0CUT8</accession>
<evidence type="ECO:0000259" key="3">
    <source>
        <dbReference type="Pfam" id="PF04773"/>
    </source>
</evidence>
<dbReference type="InterPro" id="IPR012373">
    <property type="entry name" value="Ferrdict_sens_TM"/>
</dbReference>
<gene>
    <name evidence="5" type="ORF">BXY39_0783</name>
</gene>
<sequence>MTRHSDINTALLDEAADWALRIEEDPALRVSEGFERWLHRSPDHIAAFTSVSGLWDDTAPHRIPRLNRWALALRVALEDHLPARAPRRPRAGGTAPAPSGLSTGRLSIPIPAIRAVALTACVVVCVAAALLLAGPGGVDRAGYGTAIGEIRQVALRDATVMHLDSATRVQTAFSDRARRVDLAGGRVFVDVTRMADRPFTVHVGDTGFTALGTAYSVHRDTARIRLEVYEGRVRIVRPGRDPVTITAGDGAHVARPNTDPDTNQNTDTGPNTDPNTHTATGLEIFALGGPAAPDGPAWTRNRAVFSATPLRDAVREINRYTTRKVIVADTALADHRISGVFTLTDTDAFIRTAALITGAAVRETDTAVHLSAAVAPPAGIRD</sequence>
<dbReference type="RefSeq" id="WP_121937474.1">
    <property type="nucleotide sequence ID" value="NZ_REFR01000009.1"/>
</dbReference>
<dbReference type="OrthoDB" id="636724at2"/>
<feature type="transmembrane region" description="Helical" evidence="2">
    <location>
        <begin position="112"/>
        <end position="133"/>
    </location>
</feature>
<keyword evidence="2" id="KW-1133">Transmembrane helix</keyword>
<evidence type="ECO:0000256" key="2">
    <source>
        <dbReference type="SAM" id="Phobius"/>
    </source>
</evidence>
<dbReference type="AlphaFoldDB" id="A0A3M0CUT8"/>
<dbReference type="InterPro" id="IPR032623">
    <property type="entry name" value="FecR_N"/>
</dbReference>
<dbReference type="EMBL" id="REFR01000009">
    <property type="protein sequence ID" value="RMB12290.1"/>
    <property type="molecule type" value="Genomic_DNA"/>
</dbReference>
<protein>
    <submittedName>
        <fullName evidence="5">FecR family protein</fullName>
    </submittedName>
</protein>
<dbReference type="Proteomes" id="UP000271227">
    <property type="component" value="Unassembled WGS sequence"/>
</dbReference>
<feature type="region of interest" description="Disordered" evidence="1">
    <location>
        <begin position="244"/>
        <end position="278"/>
    </location>
</feature>
<dbReference type="Gene3D" id="3.55.50.30">
    <property type="match status" value="1"/>
</dbReference>
<dbReference type="Pfam" id="PF16220">
    <property type="entry name" value="DUF4880"/>
    <property type="match status" value="1"/>
</dbReference>
<dbReference type="InParanoid" id="A0A3M0CUT8"/>
<dbReference type="PANTHER" id="PTHR30273">
    <property type="entry name" value="PERIPLASMIC SIGNAL SENSOR AND SIGMA FACTOR ACTIVATOR FECR-RELATED"/>
    <property type="match status" value="1"/>
</dbReference>
<feature type="domain" description="FecR N-terminal" evidence="4">
    <location>
        <begin position="13"/>
        <end position="51"/>
    </location>
</feature>
<dbReference type="GO" id="GO:0016989">
    <property type="term" value="F:sigma factor antagonist activity"/>
    <property type="evidence" value="ECO:0007669"/>
    <property type="project" value="TreeGrafter"/>
</dbReference>